<dbReference type="PANTHER" id="PTHR43350:SF19">
    <property type="entry name" value="D-GULOSIDE 3-DEHYDROGENASE"/>
    <property type="match status" value="1"/>
</dbReference>
<comment type="caution">
    <text evidence="7">The sequence shown here is derived from an EMBL/GenBank/DDBJ whole genome shotgun (WGS) entry which is preliminary data.</text>
</comment>
<protein>
    <submittedName>
        <fullName evidence="7">Bi-domain-containing oxidoreductase</fullName>
    </submittedName>
</protein>
<proteinExistence type="inferred from homology"/>
<evidence type="ECO:0000313" key="8">
    <source>
        <dbReference type="Proteomes" id="UP001595615"/>
    </source>
</evidence>
<gene>
    <name evidence="7" type="ORF">ACFOMD_15665</name>
</gene>
<dbReference type="InterPro" id="IPR011032">
    <property type="entry name" value="GroES-like_sf"/>
</dbReference>
<dbReference type="SUPFAM" id="SSF55347">
    <property type="entry name" value="Glyceraldehyde-3-phosphate dehydrogenase-like, C-terminal domain"/>
    <property type="match status" value="1"/>
</dbReference>
<dbReference type="InterPro" id="IPR055170">
    <property type="entry name" value="GFO_IDH_MocA-like_dom"/>
</dbReference>
<dbReference type="EMBL" id="JBHRXV010000011">
    <property type="protein sequence ID" value="MFC3714009.1"/>
    <property type="molecule type" value="Genomic_DNA"/>
</dbReference>
<keyword evidence="8" id="KW-1185">Reference proteome</keyword>
<dbReference type="Gene3D" id="3.40.50.720">
    <property type="entry name" value="NAD(P)-binding Rossmann-like Domain"/>
    <property type="match status" value="2"/>
</dbReference>
<keyword evidence="5" id="KW-0560">Oxidoreductase</keyword>
<evidence type="ECO:0000313" key="7">
    <source>
        <dbReference type="EMBL" id="MFC3714009.1"/>
    </source>
</evidence>
<dbReference type="Pfam" id="PF00107">
    <property type="entry name" value="ADH_zinc_N"/>
    <property type="match status" value="1"/>
</dbReference>
<dbReference type="Gene3D" id="3.90.180.10">
    <property type="entry name" value="Medium-chain alcohol dehydrogenases, catalytic domain"/>
    <property type="match status" value="1"/>
</dbReference>
<dbReference type="Pfam" id="PF08240">
    <property type="entry name" value="ADH_N"/>
    <property type="match status" value="1"/>
</dbReference>
<dbReference type="SMART" id="SM00829">
    <property type="entry name" value="PKS_ER"/>
    <property type="match status" value="1"/>
</dbReference>
<evidence type="ECO:0000256" key="2">
    <source>
        <dbReference type="ARBA" id="ARBA00008072"/>
    </source>
</evidence>
<evidence type="ECO:0000256" key="4">
    <source>
        <dbReference type="ARBA" id="ARBA00022833"/>
    </source>
</evidence>
<organism evidence="7 8">
    <name type="scientific">Sphingoaurantiacus capsulatus</name>
    <dbReference type="NCBI Taxonomy" id="1771310"/>
    <lineage>
        <taxon>Bacteria</taxon>
        <taxon>Pseudomonadati</taxon>
        <taxon>Pseudomonadota</taxon>
        <taxon>Alphaproteobacteria</taxon>
        <taxon>Sphingomonadales</taxon>
        <taxon>Sphingosinicellaceae</taxon>
        <taxon>Sphingoaurantiacus</taxon>
    </lineage>
</organism>
<dbReference type="InterPro" id="IPR013149">
    <property type="entry name" value="ADH-like_C"/>
</dbReference>
<keyword evidence="3" id="KW-0479">Metal-binding</keyword>
<dbReference type="SUPFAM" id="SSF50129">
    <property type="entry name" value="GroES-like"/>
    <property type="match status" value="1"/>
</dbReference>
<name>A0ABV7XFE2_9SPHN</name>
<reference evidence="8" key="1">
    <citation type="journal article" date="2019" name="Int. J. Syst. Evol. Microbiol.">
        <title>The Global Catalogue of Microorganisms (GCM) 10K type strain sequencing project: providing services to taxonomists for standard genome sequencing and annotation.</title>
        <authorList>
            <consortium name="The Broad Institute Genomics Platform"/>
            <consortium name="The Broad Institute Genome Sequencing Center for Infectious Disease"/>
            <person name="Wu L."/>
            <person name="Ma J."/>
        </authorList>
    </citation>
    <scope>NUCLEOTIDE SEQUENCE [LARGE SCALE GENOMIC DNA]</scope>
    <source>
        <strain evidence="8">KCTC 42644</strain>
    </source>
</reference>
<comment type="cofactor">
    <cofactor evidence="1">
        <name>Zn(2+)</name>
        <dbReference type="ChEBI" id="CHEBI:29105"/>
    </cofactor>
</comment>
<dbReference type="SUPFAM" id="SSF51735">
    <property type="entry name" value="NAD(P)-binding Rossmann-fold domains"/>
    <property type="match status" value="2"/>
</dbReference>
<feature type="domain" description="Enoyl reductase (ER)" evidence="6">
    <location>
        <begin position="6"/>
        <end position="359"/>
    </location>
</feature>
<evidence type="ECO:0000256" key="5">
    <source>
        <dbReference type="ARBA" id="ARBA00023002"/>
    </source>
</evidence>
<sequence length="718" mass="74666">MKQVVQSLRSGEIRVADVPDPALSSRYVLVRNAASVISAGTEKTKVDMGRKSLLGKAAARPDLVRQVLKKLRTDGFAKTLQTVRSRMETPNPLGYSSAGRVLAAGGEVTGLQKGDRVACAGAGFANHAEVVAVPRNLVARVPDSVSDEEAAFATVGAIALQGLRLAEPKIGETFLVLGLGLLGQIAVQLLRANGCRVIGTDLDPALCKLAEGLGAETAIDPAALASLCAARTGGHGVDGVIVCAGTSSNQPIELCGEVTREKGRVVVVGAVGMDVPREPYFRKEIALVISRSYGPGRYDPRYEEEGSDYPYGYVRFTEQRNLETFLDLLASGAVDVKRLITHRFAIEAAPQAYELLAGKPREPYLGVVLTYAPEVAALTAVAAPAAVTGEGLGIAVYGAGNYATASLLPVLQRLPGVRFAGIATASGRTAQDLAARLGFAFAGADLPSLLTPDGDALLIATRHDTHASATEAALRAGKHVYVEKPLALTLAEWRAVRSAWAASGRQLMVGFNRRFAPLTRQAQAHFAGVATPLVVAIRVNAGAIPADHWIQSPSIGGGRLVGEACHFIDLAAAIAGGAPLEVSAIGSGRADRSPVTNDNVVVTLRFANGSIASVAYVADGSTALAKEQVEIFGGGRSAVIGDFRQLDLYADGGHRAVKLGAVDKGQGDMLRGWVAGLRSGAPCVPAEELFATSLATLAAVESLQTGQPVVLADFEASE</sequence>
<dbReference type="Pfam" id="PF22725">
    <property type="entry name" value="GFO_IDH_MocA_C3"/>
    <property type="match status" value="1"/>
</dbReference>
<dbReference type="InterPro" id="IPR020843">
    <property type="entry name" value="ER"/>
</dbReference>
<dbReference type="Pfam" id="PF01408">
    <property type="entry name" value="GFO_IDH_MocA"/>
    <property type="match status" value="1"/>
</dbReference>
<comment type="similarity">
    <text evidence="2">Belongs to the zinc-containing alcohol dehydrogenase family.</text>
</comment>
<keyword evidence="4" id="KW-0862">Zinc</keyword>
<accession>A0ABV7XFE2</accession>
<dbReference type="PANTHER" id="PTHR43350">
    <property type="entry name" value="NAD-DEPENDENT ALCOHOL DEHYDROGENASE"/>
    <property type="match status" value="1"/>
</dbReference>
<dbReference type="Gene3D" id="3.30.360.10">
    <property type="entry name" value="Dihydrodipicolinate Reductase, domain 2"/>
    <property type="match status" value="1"/>
</dbReference>
<dbReference type="InterPro" id="IPR000683">
    <property type="entry name" value="Gfo/Idh/MocA-like_OxRdtase_N"/>
</dbReference>
<evidence type="ECO:0000256" key="1">
    <source>
        <dbReference type="ARBA" id="ARBA00001947"/>
    </source>
</evidence>
<dbReference type="InterPro" id="IPR036291">
    <property type="entry name" value="NAD(P)-bd_dom_sf"/>
</dbReference>
<evidence type="ECO:0000259" key="6">
    <source>
        <dbReference type="SMART" id="SM00829"/>
    </source>
</evidence>
<dbReference type="RefSeq" id="WP_380863046.1">
    <property type="nucleotide sequence ID" value="NZ_JBHRXV010000011.1"/>
</dbReference>
<evidence type="ECO:0000256" key="3">
    <source>
        <dbReference type="ARBA" id="ARBA00022723"/>
    </source>
</evidence>
<dbReference type="InterPro" id="IPR013154">
    <property type="entry name" value="ADH-like_N"/>
</dbReference>
<dbReference type="Proteomes" id="UP001595615">
    <property type="component" value="Unassembled WGS sequence"/>
</dbReference>
<dbReference type="CDD" id="cd08255">
    <property type="entry name" value="2-desacetyl-2-hydroxyethyl_bacteriochlorophyllide_like"/>
    <property type="match status" value="1"/>
</dbReference>